<gene>
    <name evidence="7" type="ORF">ACFYU5_26360</name>
</gene>
<keyword evidence="2" id="KW-0285">Flavoprotein</keyword>
<dbReference type="SUPFAM" id="SSF51905">
    <property type="entry name" value="FAD/NAD(P)-binding domain"/>
    <property type="match status" value="1"/>
</dbReference>
<dbReference type="EMBL" id="JBIAMT010000005">
    <property type="protein sequence ID" value="MFF0499951.1"/>
    <property type="molecule type" value="Genomic_DNA"/>
</dbReference>
<keyword evidence="4" id="KW-0560">Oxidoreductase</keyword>
<dbReference type="Pfam" id="PF07992">
    <property type="entry name" value="Pyr_redox_2"/>
    <property type="match status" value="1"/>
</dbReference>
<comment type="cofactor">
    <cofactor evidence="1">
        <name>FAD</name>
        <dbReference type="ChEBI" id="CHEBI:57692"/>
    </cofactor>
</comment>
<dbReference type="Gene3D" id="3.50.50.60">
    <property type="entry name" value="FAD/NAD(P)-binding domain"/>
    <property type="match status" value="2"/>
</dbReference>
<evidence type="ECO:0000313" key="8">
    <source>
        <dbReference type="Proteomes" id="UP001601442"/>
    </source>
</evidence>
<evidence type="ECO:0000259" key="5">
    <source>
        <dbReference type="Pfam" id="PF07992"/>
    </source>
</evidence>
<dbReference type="Proteomes" id="UP001601442">
    <property type="component" value="Unassembled WGS sequence"/>
</dbReference>
<dbReference type="InterPro" id="IPR050446">
    <property type="entry name" value="FAD-oxidoreductase/Apoptosis"/>
</dbReference>
<name>A0ABW6PA20_9NOCA</name>
<dbReference type="PANTHER" id="PTHR43557">
    <property type="entry name" value="APOPTOSIS-INDUCING FACTOR 1"/>
    <property type="match status" value="1"/>
</dbReference>
<dbReference type="Gene3D" id="3.30.390.30">
    <property type="match status" value="1"/>
</dbReference>
<accession>A0ABW6PA20</accession>
<dbReference type="InterPro" id="IPR028202">
    <property type="entry name" value="Reductase_C"/>
</dbReference>
<evidence type="ECO:0000256" key="1">
    <source>
        <dbReference type="ARBA" id="ARBA00001974"/>
    </source>
</evidence>
<keyword evidence="3" id="KW-0274">FAD</keyword>
<dbReference type="InterPro" id="IPR023753">
    <property type="entry name" value="FAD/NAD-binding_dom"/>
</dbReference>
<dbReference type="InterPro" id="IPR036188">
    <property type="entry name" value="FAD/NAD-bd_sf"/>
</dbReference>
<dbReference type="InterPro" id="IPR016156">
    <property type="entry name" value="FAD/NAD-linked_Rdtase_dimer_sf"/>
</dbReference>
<sequence>MSEKNPVVVVGAGLGGIRTAEALRSAGYTGRLVVVGAEPHLPYDRPPLSKEYLRGDRDNVSLCGDGVAEVHNLEFRTATQATGLDLAGRRLVLGDSDLGYDRLVIATGLVPRSLPGSEKFAGTHVLRTLDDAAALRAELGAGRRMVVVGAGFIGCEIAATAVGLGVEVTIVEPQPTPLCAALGQTVGALVGRLHLDAGVDLRCGVGVAGLDGGARVKTVRLDDGTEIEADLVVSAIGSVPAVAWLSGSGLELADGIVCDERGRTSDPHVWAVGDVAAWYDQAHGRAVRREHWTPVTEQAVIAAGDLLGQPPSSQRGLAYFWSDQHGVKLQALGDFRPDDDVRIVHDDGRRFMAVYARSGRISGVVGGGMPAKVIGARSLIERAAGIDEI</sequence>
<dbReference type="PRINTS" id="PR00411">
    <property type="entry name" value="PNDRDTASEI"/>
</dbReference>
<organism evidence="7 8">
    <name type="scientific">Nocardia aobensis</name>
    <dbReference type="NCBI Taxonomy" id="257277"/>
    <lineage>
        <taxon>Bacteria</taxon>
        <taxon>Bacillati</taxon>
        <taxon>Actinomycetota</taxon>
        <taxon>Actinomycetes</taxon>
        <taxon>Mycobacteriales</taxon>
        <taxon>Nocardiaceae</taxon>
        <taxon>Nocardia</taxon>
    </lineage>
</organism>
<reference evidence="7 8" key="1">
    <citation type="submission" date="2024-10" db="EMBL/GenBank/DDBJ databases">
        <title>The Natural Products Discovery Center: Release of the First 8490 Sequenced Strains for Exploring Actinobacteria Biosynthetic Diversity.</title>
        <authorList>
            <person name="Kalkreuter E."/>
            <person name="Kautsar S.A."/>
            <person name="Yang D."/>
            <person name="Bader C.D."/>
            <person name="Teijaro C.N."/>
            <person name="Fluegel L."/>
            <person name="Davis C.M."/>
            <person name="Simpson J.R."/>
            <person name="Lauterbach L."/>
            <person name="Steele A.D."/>
            <person name="Gui C."/>
            <person name="Meng S."/>
            <person name="Li G."/>
            <person name="Viehrig K."/>
            <person name="Ye F."/>
            <person name="Su P."/>
            <person name="Kiefer A.F."/>
            <person name="Nichols A."/>
            <person name="Cepeda A.J."/>
            <person name="Yan W."/>
            <person name="Fan B."/>
            <person name="Jiang Y."/>
            <person name="Adhikari A."/>
            <person name="Zheng C.-J."/>
            <person name="Schuster L."/>
            <person name="Cowan T.M."/>
            <person name="Smanski M.J."/>
            <person name="Chevrette M.G."/>
            <person name="De Carvalho L.P.S."/>
            <person name="Shen B."/>
        </authorList>
    </citation>
    <scope>NUCLEOTIDE SEQUENCE [LARGE SCALE GENOMIC DNA]</scope>
    <source>
        <strain evidence="7 8">NPDC004119</strain>
    </source>
</reference>
<evidence type="ECO:0000256" key="2">
    <source>
        <dbReference type="ARBA" id="ARBA00022630"/>
    </source>
</evidence>
<proteinExistence type="predicted"/>
<evidence type="ECO:0000256" key="4">
    <source>
        <dbReference type="ARBA" id="ARBA00023002"/>
    </source>
</evidence>
<dbReference type="PRINTS" id="PR00368">
    <property type="entry name" value="FADPNR"/>
</dbReference>
<keyword evidence="8" id="KW-1185">Reference proteome</keyword>
<feature type="domain" description="Reductase C-terminal" evidence="6">
    <location>
        <begin position="319"/>
        <end position="387"/>
    </location>
</feature>
<feature type="domain" description="FAD/NAD(P)-binding" evidence="5">
    <location>
        <begin position="7"/>
        <end position="283"/>
    </location>
</feature>
<dbReference type="RefSeq" id="WP_387398876.1">
    <property type="nucleotide sequence ID" value="NZ_JBIAMT010000005.1"/>
</dbReference>
<evidence type="ECO:0000259" key="6">
    <source>
        <dbReference type="Pfam" id="PF14759"/>
    </source>
</evidence>
<dbReference type="Pfam" id="PF14759">
    <property type="entry name" value="Reductase_C"/>
    <property type="match status" value="1"/>
</dbReference>
<dbReference type="PANTHER" id="PTHR43557:SF2">
    <property type="entry name" value="RIESKE DOMAIN-CONTAINING PROTEIN-RELATED"/>
    <property type="match status" value="1"/>
</dbReference>
<dbReference type="SUPFAM" id="SSF55424">
    <property type="entry name" value="FAD/NAD-linked reductases, dimerisation (C-terminal) domain"/>
    <property type="match status" value="1"/>
</dbReference>
<comment type="caution">
    <text evidence="7">The sequence shown here is derived from an EMBL/GenBank/DDBJ whole genome shotgun (WGS) entry which is preliminary data.</text>
</comment>
<evidence type="ECO:0000313" key="7">
    <source>
        <dbReference type="EMBL" id="MFF0499951.1"/>
    </source>
</evidence>
<protein>
    <submittedName>
        <fullName evidence="7">NAD(P)/FAD-dependent oxidoreductase</fullName>
    </submittedName>
</protein>
<evidence type="ECO:0000256" key="3">
    <source>
        <dbReference type="ARBA" id="ARBA00022827"/>
    </source>
</evidence>